<dbReference type="PANTHER" id="PTHR46825">
    <property type="entry name" value="D-ALANYL-D-ALANINE-CARBOXYPEPTIDASE/ENDOPEPTIDASE AMPH"/>
    <property type="match status" value="1"/>
</dbReference>
<dbReference type="PANTHER" id="PTHR46825:SF9">
    <property type="entry name" value="BETA-LACTAMASE-RELATED DOMAIN-CONTAINING PROTEIN"/>
    <property type="match status" value="1"/>
</dbReference>
<dbReference type="AlphaFoldDB" id="A0AAC8YJR4"/>
<feature type="compositionally biased region" description="Basic and acidic residues" evidence="1">
    <location>
        <begin position="14"/>
        <end position="24"/>
    </location>
</feature>
<dbReference type="SUPFAM" id="SSF56601">
    <property type="entry name" value="beta-lactamase/transpeptidase-like"/>
    <property type="match status" value="1"/>
</dbReference>
<reference evidence="3 4" key="1">
    <citation type="submission" date="2016-03" db="EMBL/GenBank/DDBJ databases">
        <title>Complete genome of Aminobacter aminovorans KCTC 2477.</title>
        <authorList>
            <person name="Kim K.M."/>
        </authorList>
    </citation>
    <scope>NUCLEOTIDE SEQUENCE [LARGE SCALE GENOMIC DNA]</scope>
    <source>
        <strain evidence="3 4">KCTC 2477</strain>
    </source>
</reference>
<evidence type="ECO:0000256" key="1">
    <source>
        <dbReference type="SAM" id="MobiDB-lite"/>
    </source>
</evidence>
<sequence length="478" mass="52763">MRRNSAACLPPHAAMKDTAMHSTEKSATSLATTLEDHLNAEMERSKIPGLGVAIVRDGQVLHIGGYGLADVEHNVPASSDSIFHSGSTGKMFTAAAVLLLVQQGRLKLDDPVRRYLIETPESWAAMTIRQLLTMMSGLGNFGDAFAPAPIEGNVVPLNLWQDHNDAQLLALASLSPLAFAPGESYRYSNTSYIVASLIVARVSGKPYYTLLREQLFAPAGMASARDASWSDIVPNRSAGYSRENGELRNRLWTAPTLLRTGDGGLLFSPRDIARWFIELDRPQVFRPDIVAEMFEPVLMRDGRPAINGYALGWQNSDVRGQRKIRHGGTWYGFRAELARFPAQNLSVAVLANVDDAQVARIAQQIAGIVDAALAPYEPIADATPDRTKADDGLIRMIAARQAPRDAFSDEAWQLWNDHWLEQVIIESEADLGPAPLELVDDDGRGQRRYRLPTGRYHMHWTVDRQAGGRVSAMRFHME</sequence>
<organism evidence="3 4">
    <name type="scientific">Aminobacter aminovorans</name>
    <name type="common">Chelatobacter heintzii</name>
    <dbReference type="NCBI Taxonomy" id="83263"/>
    <lineage>
        <taxon>Bacteria</taxon>
        <taxon>Pseudomonadati</taxon>
        <taxon>Pseudomonadota</taxon>
        <taxon>Alphaproteobacteria</taxon>
        <taxon>Hyphomicrobiales</taxon>
        <taxon>Phyllobacteriaceae</taxon>
        <taxon>Aminobacter</taxon>
    </lineage>
</organism>
<dbReference type="Pfam" id="PF00144">
    <property type="entry name" value="Beta-lactamase"/>
    <property type="match status" value="1"/>
</dbReference>
<dbReference type="InterPro" id="IPR001466">
    <property type="entry name" value="Beta-lactam-related"/>
</dbReference>
<dbReference type="EMBL" id="CP015005">
    <property type="protein sequence ID" value="AMS39607.1"/>
    <property type="molecule type" value="Genomic_DNA"/>
</dbReference>
<protein>
    <recommendedName>
        <fullName evidence="2">Beta-lactamase-related domain-containing protein</fullName>
    </recommendedName>
</protein>
<feature type="region of interest" description="Disordered" evidence="1">
    <location>
        <begin position="1"/>
        <end position="25"/>
    </location>
</feature>
<dbReference type="InterPro" id="IPR012338">
    <property type="entry name" value="Beta-lactam/transpept-like"/>
</dbReference>
<evidence type="ECO:0000313" key="3">
    <source>
        <dbReference type="EMBL" id="AMS39607.1"/>
    </source>
</evidence>
<dbReference type="InterPro" id="IPR050491">
    <property type="entry name" value="AmpC-like"/>
</dbReference>
<dbReference type="KEGG" id="aak:AA2016_0668"/>
<accession>A0AAC8YJR4</accession>
<dbReference type="Proteomes" id="UP000075755">
    <property type="component" value="Chromosome"/>
</dbReference>
<evidence type="ECO:0000259" key="2">
    <source>
        <dbReference type="Pfam" id="PF00144"/>
    </source>
</evidence>
<feature type="domain" description="Beta-lactamase-related" evidence="2">
    <location>
        <begin position="35"/>
        <end position="356"/>
    </location>
</feature>
<name>A0AAC8YJR4_AMIAI</name>
<dbReference type="Gene3D" id="3.40.710.10">
    <property type="entry name" value="DD-peptidase/beta-lactamase superfamily"/>
    <property type="match status" value="1"/>
</dbReference>
<gene>
    <name evidence="3" type="ORF">AA2016_0668</name>
</gene>
<evidence type="ECO:0000313" key="4">
    <source>
        <dbReference type="Proteomes" id="UP000075755"/>
    </source>
</evidence>
<proteinExistence type="predicted"/>